<sequence>MLSIYLTLIDEPSDKEKFLLLYHTYLDQENPYLNLSAEELNNSFEEKFAWETEHIVCEVYSLGIDTGEVLPSDIPEKFDARSNMFARDGYFVYSDDTGMYAIDYNGNETSFPGEKIDKMSAKIVNGVFIQFTSKKAYNLSTGEVFDIKFPDGLTDYEINDLELKDYIRDEGSEYGNYIFSYIEISDDGSSVRNYISIPENELIVPNE</sequence>
<evidence type="ECO:0000313" key="2">
    <source>
        <dbReference type="Proteomes" id="UP000824136"/>
    </source>
</evidence>
<gene>
    <name evidence="1" type="ORF">IAC39_03685</name>
</gene>
<protein>
    <submittedName>
        <fullName evidence="1">Uncharacterized protein</fullName>
    </submittedName>
</protein>
<name>A0A9D1GSX5_9FIRM</name>
<dbReference type="AlphaFoldDB" id="A0A9D1GSX5"/>
<reference evidence="1" key="1">
    <citation type="submission" date="2020-10" db="EMBL/GenBank/DDBJ databases">
        <authorList>
            <person name="Gilroy R."/>
        </authorList>
    </citation>
    <scope>NUCLEOTIDE SEQUENCE</scope>
    <source>
        <strain evidence="1">CHK33-4379</strain>
    </source>
</reference>
<dbReference type="Proteomes" id="UP000824136">
    <property type="component" value="Unassembled WGS sequence"/>
</dbReference>
<dbReference type="EMBL" id="DVLL01000014">
    <property type="protein sequence ID" value="HIT58798.1"/>
    <property type="molecule type" value="Genomic_DNA"/>
</dbReference>
<comment type="caution">
    <text evidence="1">The sequence shown here is derived from an EMBL/GenBank/DDBJ whole genome shotgun (WGS) entry which is preliminary data.</text>
</comment>
<reference evidence="1" key="2">
    <citation type="journal article" date="2021" name="PeerJ">
        <title>Extensive microbial diversity within the chicken gut microbiome revealed by metagenomics and culture.</title>
        <authorList>
            <person name="Gilroy R."/>
            <person name="Ravi A."/>
            <person name="Getino M."/>
            <person name="Pursley I."/>
            <person name="Horton D.L."/>
            <person name="Alikhan N.F."/>
            <person name="Baker D."/>
            <person name="Gharbi K."/>
            <person name="Hall N."/>
            <person name="Watson M."/>
            <person name="Adriaenssens E.M."/>
            <person name="Foster-Nyarko E."/>
            <person name="Jarju S."/>
            <person name="Secka A."/>
            <person name="Antonio M."/>
            <person name="Oren A."/>
            <person name="Chaudhuri R.R."/>
            <person name="La Ragione R."/>
            <person name="Hildebrand F."/>
            <person name="Pallen M.J."/>
        </authorList>
    </citation>
    <scope>NUCLEOTIDE SEQUENCE</scope>
    <source>
        <strain evidence="1">CHK33-4379</strain>
    </source>
</reference>
<proteinExistence type="predicted"/>
<accession>A0A9D1GSX5</accession>
<evidence type="ECO:0000313" key="1">
    <source>
        <dbReference type="EMBL" id="HIT58798.1"/>
    </source>
</evidence>
<organism evidence="1 2">
    <name type="scientific">Candidatus Faeciplasma pullistercoris</name>
    <dbReference type="NCBI Taxonomy" id="2840800"/>
    <lineage>
        <taxon>Bacteria</taxon>
        <taxon>Bacillati</taxon>
        <taxon>Bacillota</taxon>
        <taxon>Clostridia</taxon>
        <taxon>Eubacteriales</taxon>
        <taxon>Oscillospiraceae</taxon>
        <taxon>Oscillospiraceae incertae sedis</taxon>
        <taxon>Candidatus Faeciplasma</taxon>
    </lineage>
</organism>